<organism evidence="1 2">
    <name type="scientific">Durusdinium trenchii</name>
    <dbReference type="NCBI Taxonomy" id="1381693"/>
    <lineage>
        <taxon>Eukaryota</taxon>
        <taxon>Sar</taxon>
        <taxon>Alveolata</taxon>
        <taxon>Dinophyceae</taxon>
        <taxon>Suessiales</taxon>
        <taxon>Symbiodiniaceae</taxon>
        <taxon>Durusdinium</taxon>
    </lineage>
</organism>
<accession>A0ABP0KYG2</accession>
<proteinExistence type="predicted"/>
<keyword evidence="2" id="KW-1185">Reference proteome</keyword>
<evidence type="ECO:0000313" key="1">
    <source>
        <dbReference type="EMBL" id="CAK9031014.1"/>
    </source>
</evidence>
<sequence>MSKQLKPLNSRQHHSKFELWARSPLLLFLALLYTFSVEAFCGVIKDARCIHAHRAVKARHERDRELERELEKMLSEKGTKSSKSKSMIEEVLKLLEFSSETILENPMATIWRVEDGEGGIVLVILEQNHLLKFQAFFNGPSGFETARSMIFANEWNKEKRFTKLIVDRKENHFQLEMDLNLESCERSSAVSDAIRFFRMSMVGLQVELEQCT</sequence>
<dbReference type="InterPro" id="IPR019660">
    <property type="entry name" value="Put_sensory_transdc_reg_YbjN"/>
</dbReference>
<name>A0ABP0KYG2_9DINO</name>
<reference evidence="1 2" key="1">
    <citation type="submission" date="2024-02" db="EMBL/GenBank/DDBJ databases">
        <authorList>
            <person name="Chen Y."/>
            <person name="Shah S."/>
            <person name="Dougan E. K."/>
            <person name="Thang M."/>
            <person name="Chan C."/>
        </authorList>
    </citation>
    <scope>NUCLEOTIDE SEQUENCE [LARGE SCALE GENOMIC DNA]</scope>
</reference>
<protein>
    <submittedName>
        <fullName evidence="1">Uncharacterized protein</fullName>
    </submittedName>
</protein>
<dbReference type="Proteomes" id="UP001642464">
    <property type="component" value="Unassembled WGS sequence"/>
</dbReference>
<gene>
    <name evidence="1" type="ORF">SCF082_LOCUS19445</name>
</gene>
<dbReference type="EMBL" id="CAXAMM010013335">
    <property type="protein sequence ID" value="CAK9031014.1"/>
    <property type="molecule type" value="Genomic_DNA"/>
</dbReference>
<dbReference type="Pfam" id="PF10722">
    <property type="entry name" value="YbjN"/>
    <property type="match status" value="1"/>
</dbReference>
<evidence type="ECO:0000313" key="2">
    <source>
        <dbReference type="Proteomes" id="UP001642464"/>
    </source>
</evidence>
<comment type="caution">
    <text evidence="1">The sequence shown here is derived from an EMBL/GenBank/DDBJ whole genome shotgun (WGS) entry which is preliminary data.</text>
</comment>